<reference evidence="1 2" key="1">
    <citation type="submission" date="2020-08" db="EMBL/GenBank/DDBJ databases">
        <title>Genomic Encyclopedia of Type Strains, Phase IV (KMG-IV): sequencing the most valuable type-strain genomes for metagenomic binning, comparative biology and taxonomic classification.</title>
        <authorList>
            <person name="Goeker M."/>
        </authorList>
    </citation>
    <scope>NUCLEOTIDE SEQUENCE [LARGE SCALE GENOMIC DNA]</scope>
    <source>
        <strain evidence="1 2">DSM 103737</strain>
    </source>
</reference>
<accession>A0A840BUU1</accession>
<sequence length="76" mass="8905">MSKLPEDLRDDLDPTATVRVVIEEEVRPGAKAPEQTRERQQIFKKLADFRRQARPSFSSADEINAHVRSLRDEWDR</sequence>
<protein>
    <submittedName>
        <fullName evidence="1">Uncharacterized protein</fullName>
    </submittedName>
</protein>
<comment type="caution">
    <text evidence="1">The sequence shown here is derived from an EMBL/GenBank/DDBJ whole genome shotgun (WGS) entry which is preliminary data.</text>
</comment>
<dbReference type="RefSeq" id="WP_245258844.1">
    <property type="nucleotide sequence ID" value="NZ_JACIEN010000002.1"/>
</dbReference>
<dbReference type="AlphaFoldDB" id="A0A840BUU1"/>
<name>A0A840BUU1_9HYPH</name>
<dbReference type="Proteomes" id="UP000577362">
    <property type="component" value="Unassembled WGS sequence"/>
</dbReference>
<dbReference type="EMBL" id="JACIEN010000002">
    <property type="protein sequence ID" value="MBB4017231.1"/>
    <property type="molecule type" value="Genomic_DNA"/>
</dbReference>
<evidence type="ECO:0000313" key="1">
    <source>
        <dbReference type="EMBL" id="MBB4017231.1"/>
    </source>
</evidence>
<gene>
    <name evidence="1" type="ORF">GGR16_002260</name>
</gene>
<proteinExistence type="predicted"/>
<organism evidence="1 2">
    <name type="scientific">Chelatococcus caeni</name>
    <dbReference type="NCBI Taxonomy" id="1348468"/>
    <lineage>
        <taxon>Bacteria</taxon>
        <taxon>Pseudomonadati</taxon>
        <taxon>Pseudomonadota</taxon>
        <taxon>Alphaproteobacteria</taxon>
        <taxon>Hyphomicrobiales</taxon>
        <taxon>Chelatococcaceae</taxon>
        <taxon>Chelatococcus</taxon>
    </lineage>
</organism>
<keyword evidence="2" id="KW-1185">Reference proteome</keyword>
<evidence type="ECO:0000313" key="2">
    <source>
        <dbReference type="Proteomes" id="UP000577362"/>
    </source>
</evidence>